<dbReference type="GO" id="GO:0016787">
    <property type="term" value="F:hydrolase activity"/>
    <property type="evidence" value="ECO:0007669"/>
    <property type="project" value="UniProtKB-KW"/>
</dbReference>
<keyword evidence="2" id="KW-0378">Hydrolase</keyword>
<organism evidence="2 3">
    <name type="scientific">Campylobacter upsaliensis</name>
    <dbReference type="NCBI Taxonomy" id="28080"/>
    <lineage>
        <taxon>Bacteria</taxon>
        <taxon>Pseudomonadati</taxon>
        <taxon>Campylobacterota</taxon>
        <taxon>Epsilonproteobacteria</taxon>
        <taxon>Campylobacterales</taxon>
        <taxon>Campylobacteraceae</taxon>
        <taxon>Campylobacter</taxon>
    </lineage>
</organism>
<dbReference type="GO" id="GO:0008789">
    <property type="term" value="F:altronate dehydratase activity"/>
    <property type="evidence" value="ECO:0007669"/>
    <property type="project" value="UniProtKB-EC"/>
</dbReference>
<reference evidence="2 3" key="1">
    <citation type="submission" date="2018-06" db="EMBL/GenBank/DDBJ databases">
        <authorList>
            <consortium name="Pathogen Informatics"/>
            <person name="Doyle S."/>
        </authorList>
    </citation>
    <scope>NUCLEOTIDE SEQUENCE [LARGE SCALE GENOMIC DNA]</scope>
    <source>
        <strain evidence="2 3">NCTC12264</strain>
    </source>
</reference>
<dbReference type="AlphaFoldDB" id="A0A381EGD1"/>
<dbReference type="EC" id="4.2.1.7" evidence="2"/>
<evidence type="ECO:0000313" key="3">
    <source>
        <dbReference type="Proteomes" id="UP000254161"/>
    </source>
</evidence>
<dbReference type="Proteomes" id="UP000254161">
    <property type="component" value="Unassembled WGS sequence"/>
</dbReference>
<accession>A0A381EGD1</accession>
<keyword evidence="2" id="KW-0456">Lyase</keyword>
<sequence length="55" mass="6298">MNDYIDINAGKMLNGVKTKEDIRDELIVKIGYGHLVKAELNEQNDFSIWRLATTC</sequence>
<protein>
    <submittedName>
        <fullName evidence="2">Altronate hydrolase C-terminus</fullName>
        <ecNumber evidence="2">4.2.1.7</ecNumber>
    </submittedName>
</protein>
<dbReference type="EMBL" id="UFUZ01000001">
    <property type="protein sequence ID" value="SUX26068.1"/>
    <property type="molecule type" value="Genomic_DNA"/>
</dbReference>
<dbReference type="Pfam" id="PF20629">
    <property type="entry name" value="GD_AH_C"/>
    <property type="match status" value="1"/>
</dbReference>
<name>A0A381EGD1_CAMUP</name>
<dbReference type="InterPro" id="IPR048332">
    <property type="entry name" value="GD_AH_C"/>
</dbReference>
<evidence type="ECO:0000313" key="2">
    <source>
        <dbReference type="EMBL" id="SUX26068.1"/>
    </source>
</evidence>
<feature type="domain" description="D-galactarate/Altronate dehydratase C-terminal" evidence="1">
    <location>
        <begin position="1"/>
        <end position="52"/>
    </location>
</feature>
<gene>
    <name evidence="2" type="primary">uxaA</name>
    <name evidence="2" type="ORF">NCTC12264_00287</name>
</gene>
<proteinExistence type="predicted"/>
<evidence type="ECO:0000259" key="1">
    <source>
        <dbReference type="Pfam" id="PF20629"/>
    </source>
</evidence>